<feature type="compositionally biased region" description="Acidic residues" evidence="2">
    <location>
        <begin position="322"/>
        <end position="331"/>
    </location>
</feature>
<evidence type="ECO:0000256" key="1">
    <source>
        <dbReference type="SAM" id="Coils"/>
    </source>
</evidence>
<feature type="region of interest" description="Disordered" evidence="2">
    <location>
        <begin position="143"/>
        <end position="179"/>
    </location>
</feature>
<accession>A0A7S3VDL1</accession>
<evidence type="ECO:0000256" key="2">
    <source>
        <dbReference type="SAM" id="MobiDB-lite"/>
    </source>
</evidence>
<dbReference type="AlphaFoldDB" id="A0A7S3VDL1"/>
<dbReference type="EMBL" id="HBIO01022479">
    <property type="protein sequence ID" value="CAE0472430.1"/>
    <property type="molecule type" value="Transcribed_RNA"/>
</dbReference>
<protein>
    <submittedName>
        <fullName evidence="3">Uncharacterized protein</fullName>
    </submittedName>
</protein>
<feature type="compositionally biased region" description="Basic and acidic residues" evidence="2">
    <location>
        <begin position="410"/>
        <end position="421"/>
    </location>
</feature>
<feature type="region of interest" description="Disordered" evidence="2">
    <location>
        <begin position="89"/>
        <end position="126"/>
    </location>
</feature>
<gene>
    <name evidence="3" type="ORF">CDEB00056_LOCUS17283</name>
</gene>
<feature type="region of interest" description="Disordered" evidence="2">
    <location>
        <begin position="386"/>
        <end position="442"/>
    </location>
</feature>
<organism evidence="3">
    <name type="scientific">Chaetoceros debilis</name>
    <dbReference type="NCBI Taxonomy" id="122233"/>
    <lineage>
        <taxon>Eukaryota</taxon>
        <taxon>Sar</taxon>
        <taxon>Stramenopiles</taxon>
        <taxon>Ochrophyta</taxon>
        <taxon>Bacillariophyta</taxon>
        <taxon>Coscinodiscophyceae</taxon>
        <taxon>Chaetocerotophycidae</taxon>
        <taxon>Chaetocerotales</taxon>
        <taxon>Chaetocerotaceae</taxon>
        <taxon>Chaetoceros</taxon>
    </lineage>
</organism>
<proteinExistence type="predicted"/>
<feature type="compositionally biased region" description="Basic and acidic residues" evidence="2">
    <location>
        <begin position="428"/>
        <end position="442"/>
    </location>
</feature>
<keyword evidence="1" id="KW-0175">Coiled coil</keyword>
<feature type="region of interest" description="Disordered" evidence="2">
    <location>
        <begin position="301"/>
        <end position="336"/>
    </location>
</feature>
<feature type="compositionally biased region" description="Polar residues" evidence="2">
    <location>
        <begin position="97"/>
        <end position="106"/>
    </location>
</feature>
<name>A0A7S3VDL1_9STRA</name>
<sequence length="523" mass="58554">MPQSEGKHIAVERTSKNDGCVEPYGTSVLLRLILASNVMAFTWSFSVLTTSMSSRNHKLPLIREEGILRSIKDSNFKFCLLARSEMNQMPGNEIDNENANTNQNMRNGKGKGNSRDDDDDTFDTNDYYGGLAPASSLLDRIKNGANYSDTNTDHENQELPLDENEPRSTSSKLANPDKSDWEYVQSDTGISTDLNSDGLEELEMERMRLRLHLEESIAMASQQLSLFPKEIPKESDEYDMLNDILTQPQQVLEAMALDEDVRISSEHRESSILSDDTIAGLERDGERPSLGKIIGSVGAVDKSTESEGLASSNAFLEKDVDSSEDGDSAEYDETKKAQLHLAENVLMEESKSMQEAVDDEVGTNAIAPDEDEQQAMLQKANEGAISQNEVQENENEEAHIEIQGTNEASESLKKVSLDKAGKEHKKERKDQQSPTDNHKVDVESLLGTLSTSQFPRINIDAKKMAAQIFAEKTMMQMQEEEERIKALEEQEMIETKREAKSLWEQIQSSQQEQVRLQNAKEAM</sequence>
<evidence type="ECO:0000313" key="3">
    <source>
        <dbReference type="EMBL" id="CAE0472430.1"/>
    </source>
</evidence>
<reference evidence="3" key="1">
    <citation type="submission" date="2021-01" db="EMBL/GenBank/DDBJ databases">
        <authorList>
            <person name="Corre E."/>
            <person name="Pelletier E."/>
            <person name="Niang G."/>
            <person name="Scheremetjew M."/>
            <person name="Finn R."/>
            <person name="Kale V."/>
            <person name="Holt S."/>
            <person name="Cochrane G."/>
            <person name="Meng A."/>
            <person name="Brown T."/>
            <person name="Cohen L."/>
        </authorList>
    </citation>
    <scope>NUCLEOTIDE SEQUENCE</scope>
    <source>
        <strain evidence="3">MM31A-1</strain>
    </source>
</reference>
<feature type="coiled-coil region" evidence="1">
    <location>
        <begin position="470"/>
        <end position="497"/>
    </location>
</feature>